<dbReference type="AlphaFoldDB" id="A0A5P2FV77"/>
<accession>A0A5P2FV77</accession>
<proteinExistence type="predicted"/>
<reference evidence="1 2" key="1">
    <citation type="submission" date="2019-09" db="EMBL/GenBank/DDBJ databases">
        <title>Complete genome sequence of Arachidicoccus sp. B3-10 isolated from apple orchard soil.</title>
        <authorList>
            <person name="Kim H.S."/>
            <person name="Han K.-I."/>
            <person name="Suh M.K."/>
            <person name="Lee K.C."/>
            <person name="Eom M.K."/>
            <person name="Kim J.-S."/>
            <person name="Kang S.W."/>
            <person name="Sin Y."/>
            <person name="Lee J.-S."/>
        </authorList>
    </citation>
    <scope>NUCLEOTIDE SEQUENCE [LARGE SCALE GENOMIC DNA]</scope>
    <source>
        <strain evidence="1 2">B3-10</strain>
    </source>
</reference>
<name>A0A5P2FV77_9BACT</name>
<sequence>MKILKSFLSIVILVLSLSFISIKNNMSEYCGKYKFDQNGKVIISEVSAKNDSTLEIVSPIGAIEVVNTAKDTFEVQSYGGTVIFKRDESDTIDGKIIKALVNIPNANLDIEAIKQD</sequence>
<dbReference type="RefSeq" id="WP_131328261.1">
    <property type="nucleotide sequence ID" value="NZ_CP044016.1"/>
</dbReference>
<dbReference type="KEGG" id="arac:E0W69_001480"/>
<evidence type="ECO:0000313" key="2">
    <source>
        <dbReference type="Proteomes" id="UP000292424"/>
    </source>
</evidence>
<dbReference type="Proteomes" id="UP000292424">
    <property type="component" value="Chromosome"/>
</dbReference>
<dbReference type="EMBL" id="CP044016">
    <property type="protein sequence ID" value="QES87384.1"/>
    <property type="molecule type" value="Genomic_DNA"/>
</dbReference>
<evidence type="ECO:0000313" key="1">
    <source>
        <dbReference type="EMBL" id="QES87384.1"/>
    </source>
</evidence>
<organism evidence="1 2">
    <name type="scientific">Rhizosphaericola mali</name>
    <dbReference type="NCBI Taxonomy" id="2545455"/>
    <lineage>
        <taxon>Bacteria</taxon>
        <taxon>Pseudomonadati</taxon>
        <taxon>Bacteroidota</taxon>
        <taxon>Chitinophagia</taxon>
        <taxon>Chitinophagales</taxon>
        <taxon>Chitinophagaceae</taxon>
        <taxon>Rhizosphaericola</taxon>
    </lineage>
</organism>
<gene>
    <name evidence="1" type="ORF">E0W69_001480</name>
</gene>
<keyword evidence="2" id="KW-1185">Reference proteome</keyword>
<dbReference type="OrthoDB" id="653318at2"/>
<protein>
    <submittedName>
        <fullName evidence="1">Uncharacterized protein</fullName>
    </submittedName>
</protein>